<feature type="compositionally biased region" description="Basic residues" evidence="8">
    <location>
        <begin position="367"/>
        <end position="379"/>
    </location>
</feature>
<accession>A0A0E0E5S7</accession>
<dbReference type="PANTHER" id="PTHR11178:SF25">
    <property type="entry name" value="NIFU-LIKE PROTEIN 3, CHLOROPLASTIC"/>
    <property type="match status" value="1"/>
</dbReference>
<dbReference type="Pfam" id="PF01106">
    <property type="entry name" value="NifU"/>
    <property type="match status" value="2"/>
</dbReference>
<protein>
    <recommendedName>
        <fullName evidence="9">NIF system FeS cluster assembly NifU C-terminal domain-containing protein</fullName>
    </recommendedName>
</protein>
<comment type="subcellular location">
    <subcellularLocation>
        <location evidence="1">Plastid</location>
        <location evidence="1">Chloroplast stroma</location>
    </subcellularLocation>
</comment>
<feature type="domain" description="NIF system FeS cluster assembly NifU C-terminal" evidence="9">
    <location>
        <begin position="73"/>
        <end position="138"/>
    </location>
</feature>
<keyword evidence="4" id="KW-0150">Chloroplast</keyword>
<name>A0A0E0E5S7_9ORYZ</name>
<evidence type="ECO:0000256" key="8">
    <source>
        <dbReference type="SAM" id="MobiDB-lite"/>
    </source>
</evidence>
<dbReference type="EnsemblPlants" id="OMERI06G26060.3">
    <property type="protein sequence ID" value="OMERI06G26060.3"/>
    <property type="gene ID" value="OMERI06G26060"/>
</dbReference>
<keyword evidence="5" id="KW-0934">Plastid</keyword>
<dbReference type="AlphaFoldDB" id="A0A0E0E5S7"/>
<dbReference type="Proteomes" id="UP000008021">
    <property type="component" value="Chromosome 6"/>
</dbReference>
<evidence type="ECO:0000256" key="7">
    <source>
        <dbReference type="ARBA" id="ARBA00023157"/>
    </source>
</evidence>
<dbReference type="PANTHER" id="PTHR11178">
    <property type="entry name" value="IRON-SULFUR CLUSTER SCAFFOLD PROTEIN NFU-RELATED"/>
    <property type="match status" value="1"/>
</dbReference>
<dbReference type="InterPro" id="IPR034904">
    <property type="entry name" value="FSCA_dom_sf"/>
</dbReference>
<feature type="compositionally biased region" description="Basic and acidic residues" evidence="8">
    <location>
        <begin position="399"/>
        <end position="422"/>
    </location>
</feature>
<reference evidence="10" key="1">
    <citation type="submission" date="2015-04" db="UniProtKB">
        <authorList>
            <consortium name="EnsemblPlants"/>
        </authorList>
    </citation>
    <scope>IDENTIFICATION</scope>
</reference>
<dbReference type="GO" id="GO:0051536">
    <property type="term" value="F:iron-sulfur cluster binding"/>
    <property type="evidence" value="ECO:0007669"/>
    <property type="project" value="InterPro"/>
</dbReference>
<comment type="similarity">
    <text evidence="2">Belongs to the NifU family.</text>
</comment>
<sequence>MRPFSPHLRQAAAGAAAAATGAPPLAAALLKNSSAPLIHGRLSFSHTSLQSPNNRGKRTGWAVRVLPLTEENVEMVLDQVRPSLMADGGNVALHEIDGLVVVLKLQGACGSCPSSTMTLKMGIETRLRDKIPEILAVEQIVDTETGLELNHDNVDKVLDEIRPYLSGTGGGSLDLVQIDESVVKVRLTGPAAGVMTVRVAVTQKLREKIPSILAVEGVQESPFLAVGVHPHAVGHGVRHEAAQHGVMNRSSAWAFPASLKPSSSVLNVRASGGYASQYRWNSARASATRPRAQNARSSALSSATPNSRPARAHTRAAESKQATAASKDAPGADSESAVERSTASAGVERRCGCVGGRESSRRNERRAWRRERARRRRRAGREASGTGKPGRARRRRKRESAGRGGEWERRRWERSGVRRDGEAGSIARRSGGVSGAPARRIRARWGTVGASSGRAALGGGASKRGMRTQRELLSDLLQTWNY</sequence>
<evidence type="ECO:0000256" key="5">
    <source>
        <dbReference type="ARBA" id="ARBA00022640"/>
    </source>
</evidence>
<evidence type="ECO:0000256" key="1">
    <source>
        <dbReference type="ARBA" id="ARBA00004470"/>
    </source>
</evidence>
<dbReference type="InterPro" id="IPR001075">
    <property type="entry name" value="NIF_FeS_clus_asmbl_NifU_C"/>
</dbReference>
<feature type="region of interest" description="Disordered" evidence="8">
    <location>
        <begin position="284"/>
        <end position="440"/>
    </location>
</feature>
<evidence type="ECO:0000256" key="4">
    <source>
        <dbReference type="ARBA" id="ARBA00022528"/>
    </source>
</evidence>
<dbReference type="FunFam" id="3.30.300.130:FF:000006">
    <property type="entry name" value="NifU-like protein 3, chloroplastic"/>
    <property type="match status" value="1"/>
</dbReference>
<evidence type="ECO:0000256" key="6">
    <source>
        <dbReference type="ARBA" id="ARBA00022946"/>
    </source>
</evidence>
<dbReference type="GO" id="GO:0005506">
    <property type="term" value="F:iron ion binding"/>
    <property type="evidence" value="ECO:0007669"/>
    <property type="project" value="InterPro"/>
</dbReference>
<dbReference type="FunFam" id="3.30.300.130:FF:000003">
    <property type="entry name" value="NifU-like protein 3, chloroplastic"/>
    <property type="match status" value="1"/>
</dbReference>
<comment type="subunit">
    <text evidence="3">Homodimer; disulfide-linked.</text>
</comment>
<keyword evidence="7" id="KW-1015">Disulfide bond</keyword>
<evidence type="ECO:0000259" key="9">
    <source>
        <dbReference type="Pfam" id="PF01106"/>
    </source>
</evidence>
<feature type="compositionally biased region" description="Polar residues" evidence="8">
    <location>
        <begin position="294"/>
        <end position="307"/>
    </location>
</feature>
<dbReference type="Gramene" id="OMERI06G26060.3">
    <property type="protein sequence ID" value="OMERI06G26060.3"/>
    <property type="gene ID" value="OMERI06G26060"/>
</dbReference>
<dbReference type="Gene3D" id="3.30.300.130">
    <property type="entry name" value="Fe-S cluster assembly (FSCA)"/>
    <property type="match status" value="2"/>
</dbReference>
<reference evidence="10" key="2">
    <citation type="submission" date="2018-05" db="EMBL/GenBank/DDBJ databases">
        <title>OmerRS3 (Oryza meridionalis Reference Sequence Version 3).</title>
        <authorList>
            <person name="Zhang J."/>
            <person name="Kudrna D."/>
            <person name="Lee S."/>
            <person name="Talag J."/>
            <person name="Welchert J."/>
            <person name="Wing R.A."/>
        </authorList>
    </citation>
    <scope>NUCLEOTIDE SEQUENCE [LARGE SCALE GENOMIC DNA]</scope>
    <source>
        <strain evidence="10">OR44</strain>
    </source>
</reference>
<evidence type="ECO:0000256" key="2">
    <source>
        <dbReference type="ARBA" id="ARBA00006420"/>
    </source>
</evidence>
<evidence type="ECO:0000313" key="10">
    <source>
        <dbReference type="EnsemblPlants" id="OMERI06G26060.1"/>
    </source>
</evidence>
<dbReference type="EnsemblPlants" id="OMERI06G26060.1">
    <property type="protein sequence ID" value="OMERI06G26060.1"/>
    <property type="gene ID" value="OMERI06G26060"/>
</dbReference>
<dbReference type="GO" id="GO:0009570">
    <property type="term" value="C:chloroplast stroma"/>
    <property type="evidence" value="ECO:0007669"/>
    <property type="project" value="UniProtKB-SubCell"/>
</dbReference>
<feature type="domain" description="NIF system FeS cluster assembly NifU C-terminal" evidence="9">
    <location>
        <begin position="154"/>
        <end position="216"/>
    </location>
</feature>
<proteinExistence type="inferred from homology"/>
<dbReference type="SUPFAM" id="SSF117916">
    <property type="entry name" value="Fe-S cluster assembly (FSCA) domain-like"/>
    <property type="match status" value="2"/>
</dbReference>
<evidence type="ECO:0000313" key="11">
    <source>
        <dbReference type="Proteomes" id="UP000008021"/>
    </source>
</evidence>
<keyword evidence="11" id="KW-1185">Reference proteome</keyword>
<dbReference type="GO" id="GO:0005739">
    <property type="term" value="C:mitochondrion"/>
    <property type="evidence" value="ECO:0007669"/>
    <property type="project" value="TreeGrafter"/>
</dbReference>
<dbReference type="Gramene" id="OMERI06G26060.1">
    <property type="protein sequence ID" value="OMERI06G26060.1"/>
    <property type="gene ID" value="OMERI06G26060"/>
</dbReference>
<evidence type="ECO:0000256" key="3">
    <source>
        <dbReference type="ARBA" id="ARBA00011748"/>
    </source>
</evidence>
<dbReference type="HOGENOM" id="CLU_566708_0_0_1"/>
<dbReference type="GO" id="GO:0016226">
    <property type="term" value="P:iron-sulfur cluster assembly"/>
    <property type="evidence" value="ECO:0007669"/>
    <property type="project" value="InterPro"/>
</dbReference>
<organism evidence="10">
    <name type="scientific">Oryza meridionalis</name>
    <dbReference type="NCBI Taxonomy" id="40149"/>
    <lineage>
        <taxon>Eukaryota</taxon>
        <taxon>Viridiplantae</taxon>
        <taxon>Streptophyta</taxon>
        <taxon>Embryophyta</taxon>
        <taxon>Tracheophyta</taxon>
        <taxon>Spermatophyta</taxon>
        <taxon>Magnoliopsida</taxon>
        <taxon>Liliopsida</taxon>
        <taxon>Poales</taxon>
        <taxon>Poaceae</taxon>
        <taxon>BOP clade</taxon>
        <taxon>Oryzoideae</taxon>
        <taxon>Oryzeae</taxon>
        <taxon>Oryzinae</taxon>
        <taxon>Oryza</taxon>
    </lineage>
</organism>
<dbReference type="GO" id="GO:0005198">
    <property type="term" value="F:structural molecule activity"/>
    <property type="evidence" value="ECO:0007669"/>
    <property type="project" value="UniProtKB-ARBA"/>
</dbReference>
<keyword evidence="6" id="KW-0809">Transit peptide</keyword>
<dbReference type="STRING" id="40149.A0A0E0E5S7"/>